<dbReference type="InterPro" id="IPR028202">
    <property type="entry name" value="Reductase_C"/>
</dbReference>
<evidence type="ECO:0000259" key="6">
    <source>
        <dbReference type="Pfam" id="PF14759"/>
    </source>
</evidence>
<reference evidence="7 8" key="1">
    <citation type="submission" date="2016-10" db="EMBL/GenBank/DDBJ databases">
        <authorList>
            <person name="de Groot N.N."/>
        </authorList>
    </citation>
    <scope>NUCLEOTIDE SEQUENCE [LARGE SCALE GENOMIC DNA]</scope>
    <source>
        <strain evidence="7 8">DSM 44215</strain>
    </source>
</reference>
<evidence type="ECO:0000313" key="8">
    <source>
        <dbReference type="Proteomes" id="UP000183180"/>
    </source>
</evidence>
<dbReference type="InterPro" id="IPR050446">
    <property type="entry name" value="FAD-oxidoreductase/Apoptosis"/>
</dbReference>
<dbReference type="Pfam" id="PF14759">
    <property type="entry name" value="Reductase_C"/>
    <property type="match status" value="1"/>
</dbReference>
<feature type="domain" description="Reductase C-terminal" evidence="6">
    <location>
        <begin position="321"/>
        <end position="405"/>
    </location>
</feature>
<dbReference type="PRINTS" id="PR00368">
    <property type="entry name" value="FADPNR"/>
</dbReference>
<evidence type="ECO:0000259" key="5">
    <source>
        <dbReference type="Pfam" id="PF07992"/>
    </source>
</evidence>
<dbReference type="SUPFAM" id="SSF55424">
    <property type="entry name" value="FAD/NAD-linked reductases, dimerisation (C-terminal) domain"/>
    <property type="match status" value="1"/>
</dbReference>
<dbReference type="Pfam" id="PF07992">
    <property type="entry name" value="Pyr_redox_2"/>
    <property type="match status" value="1"/>
</dbReference>
<evidence type="ECO:0000256" key="1">
    <source>
        <dbReference type="ARBA" id="ARBA00001974"/>
    </source>
</evidence>
<dbReference type="AlphaFoldDB" id="A0A1H2LF20"/>
<dbReference type="SUPFAM" id="SSF51905">
    <property type="entry name" value="FAD/NAD(P)-binding domain"/>
    <property type="match status" value="2"/>
</dbReference>
<dbReference type="InterPro" id="IPR016156">
    <property type="entry name" value="FAD/NAD-linked_Rdtase_dimer_sf"/>
</dbReference>
<feature type="domain" description="FAD/NAD(P)-binding" evidence="5">
    <location>
        <begin position="8"/>
        <end position="289"/>
    </location>
</feature>
<dbReference type="Gene3D" id="3.50.50.60">
    <property type="entry name" value="FAD/NAD(P)-binding domain"/>
    <property type="match status" value="2"/>
</dbReference>
<dbReference type="InterPro" id="IPR036188">
    <property type="entry name" value="FAD/NAD-bd_sf"/>
</dbReference>
<dbReference type="Proteomes" id="UP000183180">
    <property type="component" value="Unassembled WGS sequence"/>
</dbReference>
<keyword evidence="3" id="KW-0274">FAD</keyword>
<sequence>MSPESGPVVIVGAGHGGSTLAALLRQAGFDGPVVMIGSEPHLPYHRPPLSKKFGDPGFQQPIRPPDFYADNDIEVRTGASVTALDRSSQTVRLSTGERLGYAHLVLATGSSPRRLAVRGSDAAGVLTLRTIEDAAALGRSLEARGTLAIIGGGYVGMEVAAVARSHDVPVTVVERENRILARVASPDLSQRLTDYHRARGTDIRVDATVTEVRQQGGWATAVDLADGSTIAADTVLVGIGAIPDDALAHQAGLACDGGVLVDWCGRTSDPSVFAIGDVARRPINDTGDLVRLESIPNVTDQAKQVVAALTGRPQPEPEVPWFWSDQFDIKLKIAGLVRPGARIVPRPGKKPGSFALYHLGADETVHAVEAANAPSDFIAGKKFIAQRTPVSPGALGDPSVSLHEVTAATPVGS</sequence>
<dbReference type="EMBL" id="FNLM01000036">
    <property type="protein sequence ID" value="SDU79627.1"/>
    <property type="molecule type" value="Genomic_DNA"/>
</dbReference>
<dbReference type="GO" id="GO:0005737">
    <property type="term" value="C:cytoplasm"/>
    <property type="evidence" value="ECO:0007669"/>
    <property type="project" value="TreeGrafter"/>
</dbReference>
<name>A0A1H2LF20_9ACTN</name>
<evidence type="ECO:0000256" key="2">
    <source>
        <dbReference type="ARBA" id="ARBA00022630"/>
    </source>
</evidence>
<dbReference type="OrthoDB" id="3568330at2"/>
<evidence type="ECO:0000256" key="4">
    <source>
        <dbReference type="ARBA" id="ARBA00023002"/>
    </source>
</evidence>
<organism evidence="7 8">
    <name type="scientific">Gordonia westfalica</name>
    <dbReference type="NCBI Taxonomy" id="158898"/>
    <lineage>
        <taxon>Bacteria</taxon>
        <taxon>Bacillati</taxon>
        <taxon>Actinomycetota</taxon>
        <taxon>Actinomycetes</taxon>
        <taxon>Mycobacteriales</taxon>
        <taxon>Gordoniaceae</taxon>
        <taxon>Gordonia</taxon>
    </lineage>
</organism>
<protein>
    <submittedName>
        <fullName evidence="7">3-phenylpropionate/trans-cinnamate dioxygenase ferredoxin reductase subunit</fullName>
    </submittedName>
</protein>
<gene>
    <name evidence="7" type="ORF">SAMN04488548_136248</name>
</gene>
<dbReference type="Gene3D" id="3.30.390.30">
    <property type="match status" value="1"/>
</dbReference>
<comment type="cofactor">
    <cofactor evidence="1">
        <name>FAD</name>
        <dbReference type="ChEBI" id="CHEBI:57692"/>
    </cofactor>
</comment>
<evidence type="ECO:0000256" key="3">
    <source>
        <dbReference type="ARBA" id="ARBA00022827"/>
    </source>
</evidence>
<dbReference type="PANTHER" id="PTHR43557">
    <property type="entry name" value="APOPTOSIS-INDUCING FACTOR 1"/>
    <property type="match status" value="1"/>
</dbReference>
<dbReference type="PRINTS" id="PR00411">
    <property type="entry name" value="PNDRDTASEI"/>
</dbReference>
<dbReference type="GO" id="GO:0016651">
    <property type="term" value="F:oxidoreductase activity, acting on NAD(P)H"/>
    <property type="evidence" value="ECO:0007669"/>
    <property type="project" value="TreeGrafter"/>
</dbReference>
<accession>A0A1H2LF20</accession>
<evidence type="ECO:0000313" key="7">
    <source>
        <dbReference type="EMBL" id="SDU79627.1"/>
    </source>
</evidence>
<keyword evidence="2" id="KW-0285">Flavoprotein</keyword>
<dbReference type="GO" id="GO:0051213">
    <property type="term" value="F:dioxygenase activity"/>
    <property type="evidence" value="ECO:0007669"/>
    <property type="project" value="UniProtKB-KW"/>
</dbReference>
<dbReference type="PANTHER" id="PTHR43557:SF2">
    <property type="entry name" value="RIESKE DOMAIN-CONTAINING PROTEIN-RELATED"/>
    <property type="match status" value="1"/>
</dbReference>
<dbReference type="InterPro" id="IPR023753">
    <property type="entry name" value="FAD/NAD-binding_dom"/>
</dbReference>
<proteinExistence type="predicted"/>
<keyword evidence="7" id="KW-0223">Dioxygenase</keyword>
<keyword evidence="4" id="KW-0560">Oxidoreductase</keyword>
<dbReference type="STRING" id="158898.SAMN04488548_136248"/>